<evidence type="ECO:0000256" key="5">
    <source>
        <dbReference type="ARBA" id="ARBA00022984"/>
    </source>
</evidence>
<keyword evidence="2 12" id="KW-0732">Signal</keyword>
<evidence type="ECO:0000256" key="12">
    <source>
        <dbReference type="SAM" id="SignalP"/>
    </source>
</evidence>
<keyword evidence="14" id="KW-0121">Carboxypeptidase</keyword>
<keyword evidence="6" id="KW-0961">Cell wall biogenesis/degradation</keyword>
<evidence type="ECO:0000256" key="2">
    <source>
        <dbReference type="ARBA" id="ARBA00022729"/>
    </source>
</evidence>
<evidence type="ECO:0000256" key="4">
    <source>
        <dbReference type="ARBA" id="ARBA00022960"/>
    </source>
</evidence>
<dbReference type="EMBL" id="CP053892">
    <property type="protein sequence ID" value="QKG24996.1"/>
    <property type="molecule type" value="Genomic_DNA"/>
</dbReference>
<feature type="active site" description="Acyl-ester intermediate" evidence="7">
    <location>
        <position position="85"/>
    </location>
</feature>
<feature type="signal peptide" evidence="12">
    <location>
        <begin position="1"/>
        <end position="19"/>
    </location>
</feature>
<feature type="active site" evidence="7">
    <location>
        <position position="140"/>
    </location>
</feature>
<feature type="active site" description="Proton acceptor" evidence="7">
    <location>
        <position position="88"/>
    </location>
</feature>
<keyword evidence="11" id="KW-0472">Membrane</keyword>
<evidence type="ECO:0000256" key="3">
    <source>
        <dbReference type="ARBA" id="ARBA00022801"/>
    </source>
</evidence>
<evidence type="ECO:0000313" key="15">
    <source>
        <dbReference type="Proteomes" id="UP000501240"/>
    </source>
</evidence>
<dbReference type="GO" id="GO:0006508">
    <property type="term" value="P:proteolysis"/>
    <property type="evidence" value="ECO:0007669"/>
    <property type="project" value="InterPro"/>
</dbReference>
<feature type="region of interest" description="Disordered" evidence="10">
    <location>
        <begin position="384"/>
        <end position="463"/>
    </location>
</feature>
<dbReference type="GO" id="GO:0071555">
    <property type="term" value="P:cell wall organization"/>
    <property type="evidence" value="ECO:0007669"/>
    <property type="project" value="UniProtKB-KW"/>
</dbReference>
<feature type="chain" id="PRO_5039323644" evidence="12">
    <location>
        <begin position="20"/>
        <end position="463"/>
    </location>
</feature>
<dbReference type="AlphaFoldDB" id="A0A7D3W2Y2"/>
<evidence type="ECO:0000256" key="9">
    <source>
        <dbReference type="RuleBase" id="RU004016"/>
    </source>
</evidence>
<feature type="binding site" evidence="8">
    <location>
        <position position="265"/>
    </location>
    <ligand>
        <name>substrate</name>
    </ligand>
</feature>
<evidence type="ECO:0000256" key="8">
    <source>
        <dbReference type="PIRSR" id="PIRSR618044-2"/>
    </source>
</evidence>
<organism evidence="14 15">
    <name type="scientific">Actinomadura verrucosospora</name>
    <dbReference type="NCBI Taxonomy" id="46165"/>
    <lineage>
        <taxon>Bacteria</taxon>
        <taxon>Bacillati</taxon>
        <taxon>Actinomycetota</taxon>
        <taxon>Actinomycetes</taxon>
        <taxon>Streptosporangiales</taxon>
        <taxon>Thermomonosporaceae</taxon>
        <taxon>Actinomadura</taxon>
    </lineage>
</organism>
<reference evidence="14 15" key="1">
    <citation type="submission" date="2020-05" db="EMBL/GenBank/DDBJ databases">
        <title>Actinomadura verrucosospora NRRL-B18236 (PFL_A860) Genome sequencing and assembly.</title>
        <authorList>
            <person name="Samborskyy M."/>
        </authorList>
    </citation>
    <scope>NUCLEOTIDE SEQUENCE [LARGE SCALE GENOMIC DNA]</scope>
    <source>
        <strain evidence="14 15">NRRL:B18236</strain>
    </source>
</reference>
<feature type="compositionally biased region" description="Gly residues" evidence="10">
    <location>
        <begin position="389"/>
        <end position="406"/>
    </location>
</feature>
<evidence type="ECO:0000256" key="6">
    <source>
        <dbReference type="ARBA" id="ARBA00023316"/>
    </source>
</evidence>
<dbReference type="InterPro" id="IPR018044">
    <property type="entry name" value="Peptidase_S11"/>
</dbReference>
<dbReference type="PRINTS" id="PR00725">
    <property type="entry name" value="DADACBPTASE1"/>
</dbReference>
<name>A0A7D3W2Y2_ACTVE</name>
<dbReference type="PANTHER" id="PTHR21581:SF33">
    <property type="entry name" value="D-ALANYL-D-ALANINE CARBOXYPEPTIDASE DACB"/>
    <property type="match status" value="1"/>
</dbReference>
<dbReference type="Gene3D" id="3.40.710.10">
    <property type="entry name" value="DD-peptidase/beta-lactamase superfamily"/>
    <property type="match status" value="1"/>
</dbReference>
<keyword evidence="15" id="KW-1185">Reference proteome</keyword>
<keyword evidence="14" id="KW-0645">Protease</keyword>
<keyword evidence="4" id="KW-0133">Cell shape</keyword>
<keyword evidence="11" id="KW-0812">Transmembrane</keyword>
<dbReference type="PANTHER" id="PTHR21581">
    <property type="entry name" value="D-ALANYL-D-ALANINE CARBOXYPEPTIDASE"/>
    <property type="match status" value="1"/>
</dbReference>
<dbReference type="Pfam" id="PF00768">
    <property type="entry name" value="Peptidase_S11"/>
    <property type="match status" value="1"/>
</dbReference>
<feature type="domain" description="Peptidase S11 D-alanyl-D-alanine carboxypeptidase A N-terminal" evidence="13">
    <location>
        <begin position="54"/>
        <end position="295"/>
    </location>
</feature>
<evidence type="ECO:0000256" key="1">
    <source>
        <dbReference type="ARBA" id="ARBA00007164"/>
    </source>
</evidence>
<evidence type="ECO:0000256" key="10">
    <source>
        <dbReference type="SAM" id="MobiDB-lite"/>
    </source>
</evidence>
<evidence type="ECO:0000259" key="13">
    <source>
        <dbReference type="Pfam" id="PF00768"/>
    </source>
</evidence>
<dbReference type="Proteomes" id="UP000501240">
    <property type="component" value="Chromosome"/>
</dbReference>
<comment type="similarity">
    <text evidence="1 9">Belongs to the peptidase S11 family.</text>
</comment>
<dbReference type="InterPro" id="IPR001967">
    <property type="entry name" value="Peptidase_S11_N"/>
</dbReference>
<accession>A0A7D3W2Y2</accession>
<keyword evidence="5" id="KW-0573">Peptidoglycan synthesis</keyword>
<evidence type="ECO:0000313" key="14">
    <source>
        <dbReference type="EMBL" id="QKG24996.1"/>
    </source>
</evidence>
<feature type="compositionally biased region" description="Basic and acidic residues" evidence="10">
    <location>
        <begin position="420"/>
        <end position="442"/>
    </location>
</feature>
<dbReference type="InterPro" id="IPR012338">
    <property type="entry name" value="Beta-lactam/transpept-like"/>
</dbReference>
<evidence type="ECO:0000256" key="11">
    <source>
        <dbReference type="SAM" id="Phobius"/>
    </source>
</evidence>
<evidence type="ECO:0000256" key="7">
    <source>
        <dbReference type="PIRSR" id="PIRSR618044-1"/>
    </source>
</evidence>
<dbReference type="SUPFAM" id="SSF56601">
    <property type="entry name" value="beta-lactamase/transpeptidase-like"/>
    <property type="match status" value="1"/>
</dbReference>
<proteinExistence type="inferred from homology"/>
<dbReference type="GO" id="GO:0008360">
    <property type="term" value="P:regulation of cell shape"/>
    <property type="evidence" value="ECO:0007669"/>
    <property type="project" value="UniProtKB-KW"/>
</dbReference>
<gene>
    <name evidence="14" type="ORF">ACTIVE_6647</name>
</gene>
<protein>
    <submittedName>
        <fullName evidence="14">Peptidase S11 D-alanyl-D-alanine carboxypeptidase 1</fullName>
    </submittedName>
</protein>
<dbReference type="GO" id="GO:0009252">
    <property type="term" value="P:peptidoglycan biosynthetic process"/>
    <property type="evidence" value="ECO:0007669"/>
    <property type="project" value="UniProtKB-KW"/>
</dbReference>
<dbReference type="GO" id="GO:0009002">
    <property type="term" value="F:serine-type D-Ala-D-Ala carboxypeptidase activity"/>
    <property type="evidence" value="ECO:0007669"/>
    <property type="project" value="InterPro"/>
</dbReference>
<feature type="transmembrane region" description="Helical" evidence="11">
    <location>
        <begin position="356"/>
        <end position="378"/>
    </location>
</feature>
<keyword evidence="11" id="KW-1133">Transmembrane helix</keyword>
<sequence>MPMIAPLAAACLLAPPAAAAGPAAAAPHGDPVGGPQLASRGIVLNTAPGVAALPKLKFSSYLVADADTGEVLAAKDPHGQYLPASTLKTLTSATLVGKLDPNRLVQPSQKACDVEGTKVGLTPSMKYKVSDLFHALMMMSANDAAVTLAEANGGMRKTIADMNTEAKYLHADDTLAASPNGLDVDYGLTLRTQHTSAYDLVLFLREAMKSPQFRTYVQATQFQFPAPPTKKEKKKHKKVGGYPIYTHNKLLPGQKYGYKGMLGGKNGYTVHAQQTYVAEARRDGHTIIVSVMHGETSPFQAAAKLLDWGFAARGKVQPVGVLAAPGNAQAKKHADGESGGVLPGTSLDSSGGSSALGYEIGGGTLGALLAIGVLFAVYRRRRHPAPRPAGGGGSAGGYGPTGGSGPAGSARDYGAPYDHGPADDRHYGDDRPHNGGRPRNDSYNDASYNDAPYDDGSYNDGAR</sequence>
<keyword evidence="3" id="KW-0378">Hydrolase</keyword>